<comment type="caution">
    <text evidence="1">The sequence shown here is derived from an EMBL/GenBank/DDBJ whole genome shotgun (WGS) entry which is preliminary data.</text>
</comment>
<reference evidence="1" key="1">
    <citation type="submission" date="2022-04" db="EMBL/GenBank/DDBJ databases">
        <authorList>
            <person name="Xu L."/>
            <person name="Lv Z."/>
        </authorList>
    </citation>
    <scope>NUCLEOTIDE SEQUENCE</scope>
    <source>
        <strain evidence="1">LV_2022a</strain>
    </source>
</reference>
<reference evidence="1" key="2">
    <citation type="journal article" date="2023" name="Infect Dis Poverty">
        <title>Chromosome-scale genome of the human blood fluke Schistosoma mekongi and its implications for public health.</title>
        <authorList>
            <person name="Zhou M."/>
            <person name="Xu L."/>
            <person name="Xu D."/>
            <person name="Chen W."/>
            <person name="Khan J."/>
            <person name="Hu Y."/>
            <person name="Huang H."/>
            <person name="Wei H."/>
            <person name="Zhang Y."/>
            <person name="Chusongsang P."/>
            <person name="Tanasarnprasert K."/>
            <person name="Hu X."/>
            <person name="Limpanont Y."/>
            <person name="Lv Z."/>
        </authorList>
    </citation>
    <scope>NUCLEOTIDE SEQUENCE</scope>
    <source>
        <strain evidence="1">LV_2022a</strain>
    </source>
</reference>
<evidence type="ECO:0000313" key="2">
    <source>
        <dbReference type="Proteomes" id="UP001292079"/>
    </source>
</evidence>
<dbReference type="EMBL" id="JALJAT010000005">
    <property type="protein sequence ID" value="KAK4469810.1"/>
    <property type="molecule type" value="Genomic_DNA"/>
</dbReference>
<gene>
    <name evidence="1" type="ORF">MN116_007324</name>
</gene>
<sequence>MKDSNPLDVVYQLSKEIYSTAVTLLRTDLGKIDGYDGDDALVDIPSLFSNDQITALLDRLRFLRRWAATIPDLLTTNNNNNNNNNNNLSSEIINRCRKDVFNELNNLLDSLFLCLFQEDKIASFWCYIPIDVQSSVILCISVCIQVIINLLSEPSLKNAIELFDINALFSILLSGCRPVICLTDYGLKLWNNGLEHLDQHRINHCRLSSHYAYLMYILLLRVEQNVNNMKISNCILQTLHNKYLRDRVVLQSIMEQACQSMDEENDLSAKPIHFQLLLIQFAISLNKYAVSSPEKIMTNFDVDLLQSVIDITGLALLLLCQNEISDNKQLSTTFSSQSVVAQRILPSSMKSCLSYWFSYLSMFHSSPLINDAMDELLKELSRLCSSWIQELMVYSPDDETVQYSTVYLLSVNYPFARLRGLIHILASITLSGLDCSSNSIQPSIIRNESLNFSNGDQQPVEMQLSVSQESESSSELKVPITQEYANELLVLLCNILVVMHHAAVKLEEFYNIPNSVESDLVKNKGIGVYPSKLAKKMVLLSKRSPFSLVQAICFKQDVIRCIVGLITQFPQLSLSLALHKFDPNDKYTTTNDDTLINSTINTLSLLSAFEVILDATNRDPFNPFCVEWSLLLIRLLFKSNHDQTSQVISILSSNGKYNPYDHNIMHYRQCYTFSTKILLSIISKVSSLHPHQNVFLHPVVNYRLCSSINNPTQSNHSLSTTSQKKLLSTTWMTSKYLSNDWLQQEFSNPFVLNNLKNLLVLCQSECKFGRWRTLKSFSNVSSTKYEDNDDDDKRIDSESLLDTLFLNVYKKELNIDAKTGIRMIHNVCKYEFSEQNAVLQYSSNFDPLRIRLDMLNCDLILSKLCDPLINIGVKDVNKLIERCPDLPLSTMMCIQISDANTTNIDNSSLHQKTILQESLEVLNHYLIHNDVINVVQRFPSVLLRGRSKLIDICEFCIYEMRLESNDRVHAFSSPSHKHSLRHSTGLSISKCPVWELPLEHVRSRYTLLRLAGCWPLIKNTIRKSINVDQQLADLLRSTPRQFTHWLNINLSNSSSKLKKNDKFVEKCPMPNSIMFTKSDIQFYNKVYSLLLTTNDTTDDNDIVDDGCNDNLETVSNCNMLEE</sequence>
<dbReference type="Proteomes" id="UP001292079">
    <property type="component" value="Unassembled WGS sequence"/>
</dbReference>
<accession>A0AAE2D4D9</accession>
<name>A0AAE2D4D9_SCHME</name>
<protein>
    <submittedName>
        <fullName evidence="1">Uncharacterized protein</fullName>
    </submittedName>
</protein>
<dbReference type="AlphaFoldDB" id="A0AAE2D4D9"/>
<proteinExistence type="predicted"/>
<organism evidence="1 2">
    <name type="scientific">Schistosoma mekongi</name>
    <name type="common">Parasitic worm</name>
    <dbReference type="NCBI Taxonomy" id="38744"/>
    <lineage>
        <taxon>Eukaryota</taxon>
        <taxon>Metazoa</taxon>
        <taxon>Spiralia</taxon>
        <taxon>Lophotrochozoa</taxon>
        <taxon>Platyhelminthes</taxon>
        <taxon>Trematoda</taxon>
        <taxon>Digenea</taxon>
        <taxon>Strigeidida</taxon>
        <taxon>Schistosomatoidea</taxon>
        <taxon>Schistosomatidae</taxon>
        <taxon>Schistosoma</taxon>
    </lineage>
</organism>
<evidence type="ECO:0000313" key="1">
    <source>
        <dbReference type="EMBL" id="KAK4469810.1"/>
    </source>
</evidence>
<keyword evidence="2" id="KW-1185">Reference proteome</keyword>